<evidence type="ECO:0000256" key="2">
    <source>
        <dbReference type="ARBA" id="ARBA00022771"/>
    </source>
</evidence>
<proteinExistence type="predicted"/>
<keyword evidence="2 4" id="KW-0863">Zinc-finger</keyword>
<dbReference type="InterPro" id="IPR001841">
    <property type="entry name" value="Znf_RING"/>
</dbReference>
<dbReference type="PROSITE" id="PS50089">
    <property type="entry name" value="ZF_RING_2"/>
    <property type="match status" value="1"/>
</dbReference>
<comment type="caution">
    <text evidence="6">The sequence shown here is derived from an EMBL/GenBank/DDBJ whole genome shotgun (WGS) entry which is preliminary data.</text>
</comment>
<dbReference type="Proteomes" id="UP001071777">
    <property type="component" value="Unassembled WGS sequence"/>
</dbReference>
<dbReference type="SMART" id="SM00184">
    <property type="entry name" value="RING"/>
    <property type="match status" value="1"/>
</dbReference>
<organism evidence="6 7">
    <name type="scientific">Cryptosporidium canis</name>
    <dbReference type="NCBI Taxonomy" id="195482"/>
    <lineage>
        <taxon>Eukaryota</taxon>
        <taxon>Sar</taxon>
        <taxon>Alveolata</taxon>
        <taxon>Apicomplexa</taxon>
        <taxon>Conoidasida</taxon>
        <taxon>Coccidia</taxon>
        <taxon>Eucoccidiorida</taxon>
        <taxon>Eimeriorina</taxon>
        <taxon>Cryptosporidiidae</taxon>
        <taxon>Cryptosporidium</taxon>
    </lineage>
</organism>
<dbReference type="InterPro" id="IPR013083">
    <property type="entry name" value="Znf_RING/FYVE/PHD"/>
</dbReference>
<evidence type="ECO:0000256" key="3">
    <source>
        <dbReference type="ARBA" id="ARBA00022833"/>
    </source>
</evidence>
<keyword evidence="1" id="KW-0479">Metal-binding</keyword>
<keyword evidence="7" id="KW-1185">Reference proteome</keyword>
<name>A0ABQ8P6Y5_9CRYT</name>
<gene>
    <name evidence="6" type="ORF">OJ252_2177</name>
</gene>
<evidence type="ECO:0000313" key="6">
    <source>
        <dbReference type="EMBL" id="KAJ1609512.1"/>
    </source>
</evidence>
<evidence type="ECO:0000256" key="4">
    <source>
        <dbReference type="PROSITE-ProRule" id="PRU00175"/>
    </source>
</evidence>
<reference evidence="6" key="1">
    <citation type="submission" date="2022-10" db="EMBL/GenBank/DDBJ databases">
        <title>Adaptive evolution leads to modifications in subtelomeric GC content in a zoonotic Cryptosporidium species.</title>
        <authorList>
            <person name="Li J."/>
            <person name="Feng Y."/>
            <person name="Xiao L."/>
        </authorList>
    </citation>
    <scope>NUCLEOTIDE SEQUENCE</scope>
    <source>
        <strain evidence="6">25894</strain>
    </source>
</reference>
<dbReference type="CDD" id="cd16454">
    <property type="entry name" value="RING-H2_PA-TM-RING"/>
    <property type="match status" value="1"/>
</dbReference>
<feature type="domain" description="RING-type" evidence="5">
    <location>
        <begin position="111"/>
        <end position="152"/>
    </location>
</feature>
<dbReference type="EMBL" id="JAPCXB010000081">
    <property type="protein sequence ID" value="KAJ1609512.1"/>
    <property type="molecule type" value="Genomic_DNA"/>
</dbReference>
<protein>
    <submittedName>
        <fullName evidence="6">Ring finger-containing protein</fullName>
    </submittedName>
</protein>
<dbReference type="SUPFAM" id="SSF57850">
    <property type="entry name" value="RING/U-box"/>
    <property type="match status" value="1"/>
</dbReference>
<dbReference type="Pfam" id="PF13639">
    <property type="entry name" value="zf-RING_2"/>
    <property type="match status" value="1"/>
</dbReference>
<accession>A0ABQ8P6Y5</accession>
<keyword evidence="3" id="KW-0862">Zinc</keyword>
<evidence type="ECO:0000259" key="5">
    <source>
        <dbReference type="PROSITE" id="PS50089"/>
    </source>
</evidence>
<dbReference type="Gene3D" id="3.30.40.10">
    <property type="entry name" value="Zinc/RING finger domain, C3HC4 (zinc finger)"/>
    <property type="match status" value="1"/>
</dbReference>
<dbReference type="PANTHER" id="PTHR45969">
    <property type="entry name" value="RING ZINC FINGER PROTEIN-RELATED"/>
    <property type="match status" value="1"/>
</dbReference>
<sequence>MLIAFSVCLLAAIILCNFALIFCRRIPCLFEGSQDVSNNRSDFSLGFSGPNHIGSQLISIDELSKIAPIKKYSDISNRYRKREYGTCNKNSSFSGHTSSNSTQKSKNSYSCVICLNNIYDEDLVRTLPCRHIYHFKCIDEWVKIKSNCPLCNVNLSSINHQNTPERESIQTPNTIQNCEEVEFSEVNYSVRLLPDKLLA</sequence>
<evidence type="ECO:0000313" key="7">
    <source>
        <dbReference type="Proteomes" id="UP001071777"/>
    </source>
</evidence>
<evidence type="ECO:0000256" key="1">
    <source>
        <dbReference type="ARBA" id="ARBA00022723"/>
    </source>
</evidence>